<dbReference type="SMART" id="SM00382">
    <property type="entry name" value="AAA"/>
    <property type="match status" value="1"/>
</dbReference>
<evidence type="ECO:0000256" key="2">
    <source>
        <dbReference type="ARBA" id="ARBA00008531"/>
    </source>
</evidence>
<feature type="region of interest" description="Disordered" evidence="14">
    <location>
        <begin position="59"/>
        <end position="127"/>
    </location>
</feature>
<dbReference type="InterPro" id="IPR003593">
    <property type="entry name" value="AAA+_ATPase"/>
</dbReference>
<dbReference type="Gene3D" id="3.40.50.300">
    <property type="entry name" value="P-loop containing nucleotide triphosphate hydrolases"/>
    <property type="match status" value="1"/>
</dbReference>
<sequence>MKIKRFVAADMRQAMRLVREEQGPDAVILSTRRLPEGIEIIAALDYDEALVREAARHGAPAAGDVAPTPEVKAPTPAEHVPAARHGRLGRRLLQDTPEPTTEATPAAAAAPADRLQPASRPVAPARPYGEDLAEDTVALSSPTVRRAPVPPAAPTSNASNAPARIAMPVARRSAAPVAAEAAPAPKPAAAIPSAPAPVPAPAPAEAKVAANEAPTVHPAIERAMQDTARMRAELGFLREMLEMQLSSLAWNDMERRHPLRARVLRELTRLGIDADVARKLADDLPEQISAEQARYLPLGMLSRSVAISGRGDSDGGMTALVGPTGVGKTTTIAKLAARAVVRHGAANVALVSTDHYRIGAAAQLEHYGRLMGVRVYPADDAASLRQVLEMLKGKHTVLIDTAGVSGTDPRLEQQMDVLNEVAHSDGIALRISLVLAANSQSQSLEESVRAYMPLEPASVVLTKLDEAPNLGGALSVLIRHRLPLDYTTDGQRVPEDLAVADARVLVLRAAHALKTAAPPLDDGMLAERFGFQAAHA</sequence>
<dbReference type="InterPro" id="IPR047040">
    <property type="entry name" value="FlhF__GTPase_dom"/>
</dbReference>
<feature type="domain" description="AAA+ ATPase" evidence="15">
    <location>
        <begin position="314"/>
        <end position="484"/>
    </location>
</feature>
<keyword evidence="7" id="KW-1005">Bacterial flagellum biogenesis</keyword>
<dbReference type="PANTHER" id="PTHR43134:SF3">
    <property type="entry name" value="FLAGELLAR BIOSYNTHESIS PROTEIN FLHF"/>
    <property type="match status" value="1"/>
</dbReference>
<evidence type="ECO:0000256" key="11">
    <source>
        <dbReference type="ARBA" id="ARBA00023225"/>
    </source>
</evidence>
<keyword evidence="18" id="KW-1185">Reference proteome</keyword>
<evidence type="ECO:0000256" key="1">
    <source>
        <dbReference type="ARBA" id="ARBA00004413"/>
    </source>
</evidence>
<evidence type="ECO:0000313" key="17">
    <source>
        <dbReference type="EMBL" id="MCP1374161.1"/>
    </source>
</evidence>
<evidence type="ECO:0000256" key="9">
    <source>
        <dbReference type="ARBA" id="ARBA00023134"/>
    </source>
</evidence>
<keyword evidence="4" id="KW-0813">Transport</keyword>
<protein>
    <recommendedName>
        <fullName evidence="3 13">Flagellar biosynthesis protein FlhF</fullName>
    </recommendedName>
</protein>
<dbReference type="EMBL" id="JAMZEK010000002">
    <property type="protein sequence ID" value="MCP1374161.1"/>
    <property type="molecule type" value="Genomic_DNA"/>
</dbReference>
<evidence type="ECO:0000256" key="8">
    <source>
        <dbReference type="ARBA" id="ARBA00022927"/>
    </source>
</evidence>
<dbReference type="SMART" id="SM00962">
    <property type="entry name" value="SRP54"/>
    <property type="match status" value="1"/>
</dbReference>
<evidence type="ECO:0000256" key="12">
    <source>
        <dbReference type="ARBA" id="ARBA00025337"/>
    </source>
</evidence>
<evidence type="ECO:0000256" key="6">
    <source>
        <dbReference type="ARBA" id="ARBA00022741"/>
    </source>
</evidence>
<evidence type="ECO:0000259" key="16">
    <source>
        <dbReference type="SMART" id="SM00962"/>
    </source>
</evidence>
<dbReference type="InterPro" id="IPR020006">
    <property type="entry name" value="FlhF"/>
</dbReference>
<keyword evidence="17" id="KW-0969">Cilium</keyword>
<keyword evidence="17" id="KW-0966">Cell projection</keyword>
<reference evidence="17 18" key="1">
    <citation type="submission" date="2022-06" db="EMBL/GenBank/DDBJ databases">
        <title>Dyella sp. Sa strain:Sa Genome sequencing.</title>
        <authorList>
            <person name="Park S."/>
        </authorList>
    </citation>
    <scope>NUCLEOTIDE SEQUENCE [LARGE SCALE GENOMIC DNA]</scope>
    <source>
        <strain evidence="17 18">Sa</strain>
    </source>
</reference>
<dbReference type="NCBIfam" id="TIGR03499">
    <property type="entry name" value="FlhF"/>
    <property type="match status" value="1"/>
</dbReference>
<evidence type="ECO:0000256" key="4">
    <source>
        <dbReference type="ARBA" id="ARBA00022448"/>
    </source>
</evidence>
<evidence type="ECO:0000256" key="14">
    <source>
        <dbReference type="SAM" id="MobiDB-lite"/>
    </source>
</evidence>
<keyword evidence="17" id="KW-0282">Flagellum</keyword>
<dbReference type="CDD" id="cd17873">
    <property type="entry name" value="FlhF"/>
    <property type="match status" value="1"/>
</dbReference>
<keyword evidence="11" id="KW-1006">Bacterial flagellum protein export</keyword>
<comment type="subcellular location">
    <subcellularLocation>
        <location evidence="1">Cell membrane</location>
        <topology evidence="1">Peripheral membrane protein</topology>
        <orientation evidence="1">Cytoplasmic side</orientation>
    </subcellularLocation>
</comment>
<gene>
    <name evidence="17" type="primary">flhF</name>
    <name evidence="17" type="ORF">NC595_08810</name>
</gene>
<keyword evidence="6" id="KW-0547">Nucleotide-binding</keyword>
<keyword evidence="5" id="KW-1003">Cell membrane</keyword>
<proteinExistence type="inferred from homology"/>
<evidence type="ECO:0000256" key="5">
    <source>
        <dbReference type="ARBA" id="ARBA00022475"/>
    </source>
</evidence>
<evidence type="ECO:0000313" key="18">
    <source>
        <dbReference type="Proteomes" id="UP001204615"/>
    </source>
</evidence>
<keyword evidence="8" id="KW-0653">Protein transport</keyword>
<keyword evidence="9" id="KW-0342">GTP-binding</keyword>
<evidence type="ECO:0000256" key="7">
    <source>
        <dbReference type="ARBA" id="ARBA00022795"/>
    </source>
</evidence>
<feature type="region of interest" description="Disordered" evidence="14">
    <location>
        <begin position="139"/>
        <end position="160"/>
    </location>
</feature>
<comment type="caution">
    <text evidence="17">The sequence shown here is derived from an EMBL/GenBank/DDBJ whole genome shotgun (WGS) entry which is preliminary data.</text>
</comment>
<name>A0ABT1F9V7_9GAMM</name>
<dbReference type="InterPro" id="IPR000897">
    <property type="entry name" value="SRP54_GTPase_dom"/>
</dbReference>
<evidence type="ECO:0000256" key="13">
    <source>
        <dbReference type="NCBIfam" id="TIGR03499"/>
    </source>
</evidence>
<feature type="domain" description="SRP54-type proteins GTP-binding" evidence="16">
    <location>
        <begin position="315"/>
        <end position="511"/>
    </location>
</feature>
<dbReference type="PANTHER" id="PTHR43134">
    <property type="entry name" value="SIGNAL RECOGNITION PARTICLE RECEPTOR SUBUNIT ALPHA"/>
    <property type="match status" value="1"/>
</dbReference>
<organism evidence="17 18">
    <name type="scientific">Dyella lutea</name>
    <dbReference type="NCBI Taxonomy" id="2950441"/>
    <lineage>
        <taxon>Bacteria</taxon>
        <taxon>Pseudomonadati</taxon>
        <taxon>Pseudomonadota</taxon>
        <taxon>Gammaproteobacteria</taxon>
        <taxon>Lysobacterales</taxon>
        <taxon>Rhodanobacteraceae</taxon>
        <taxon>Dyella</taxon>
    </lineage>
</organism>
<comment type="function">
    <text evidence="12">Necessary for flagellar biosynthesis. May be involved in translocation of the flagellum.</text>
</comment>
<accession>A0ABT1F9V7</accession>
<dbReference type="RefSeq" id="WP_253565987.1">
    <property type="nucleotide sequence ID" value="NZ_JAMZEK010000002.1"/>
</dbReference>
<evidence type="ECO:0000256" key="3">
    <source>
        <dbReference type="ARBA" id="ARBA00014919"/>
    </source>
</evidence>
<dbReference type="Proteomes" id="UP001204615">
    <property type="component" value="Unassembled WGS sequence"/>
</dbReference>
<evidence type="ECO:0000259" key="15">
    <source>
        <dbReference type="SMART" id="SM00382"/>
    </source>
</evidence>
<dbReference type="SUPFAM" id="SSF52540">
    <property type="entry name" value="P-loop containing nucleoside triphosphate hydrolases"/>
    <property type="match status" value="1"/>
</dbReference>
<dbReference type="InterPro" id="IPR027417">
    <property type="entry name" value="P-loop_NTPase"/>
</dbReference>
<dbReference type="Pfam" id="PF00448">
    <property type="entry name" value="SRP54"/>
    <property type="match status" value="1"/>
</dbReference>
<evidence type="ECO:0000256" key="10">
    <source>
        <dbReference type="ARBA" id="ARBA00023136"/>
    </source>
</evidence>
<feature type="compositionally biased region" description="Low complexity" evidence="14">
    <location>
        <begin position="96"/>
        <end position="112"/>
    </location>
</feature>
<keyword evidence="10" id="KW-0472">Membrane</keyword>
<comment type="similarity">
    <text evidence="2">Belongs to the GTP-binding SRP family.</text>
</comment>